<evidence type="ECO:0000256" key="7">
    <source>
        <dbReference type="ARBA" id="ARBA00023049"/>
    </source>
</evidence>
<evidence type="ECO:0000256" key="3">
    <source>
        <dbReference type="ARBA" id="ARBA00022670"/>
    </source>
</evidence>
<evidence type="ECO:0000313" key="11">
    <source>
        <dbReference type="EMBL" id="SHH84027.1"/>
    </source>
</evidence>
<evidence type="ECO:0000256" key="1">
    <source>
        <dbReference type="ARBA" id="ARBA00001947"/>
    </source>
</evidence>
<evidence type="ECO:0000256" key="5">
    <source>
        <dbReference type="ARBA" id="ARBA00022801"/>
    </source>
</evidence>
<dbReference type="GO" id="GO:0006508">
    <property type="term" value="P:proteolysis"/>
    <property type="evidence" value="ECO:0007669"/>
    <property type="project" value="UniProtKB-KW"/>
</dbReference>
<evidence type="ECO:0000256" key="6">
    <source>
        <dbReference type="ARBA" id="ARBA00022833"/>
    </source>
</evidence>
<dbReference type="GO" id="GO:0004222">
    <property type="term" value="F:metalloendopeptidase activity"/>
    <property type="evidence" value="ECO:0007669"/>
    <property type="project" value="TreeGrafter"/>
</dbReference>
<dbReference type="PANTHER" id="PTHR21666:SF288">
    <property type="entry name" value="CELL DIVISION PROTEIN YTFB"/>
    <property type="match status" value="1"/>
</dbReference>
<organism evidence="11 12">
    <name type="scientific">Leeuwenhoekiella palythoae</name>
    <dbReference type="NCBI Taxonomy" id="573501"/>
    <lineage>
        <taxon>Bacteria</taxon>
        <taxon>Pseudomonadati</taxon>
        <taxon>Bacteroidota</taxon>
        <taxon>Flavobacteriia</taxon>
        <taxon>Flavobacteriales</taxon>
        <taxon>Flavobacteriaceae</taxon>
        <taxon>Leeuwenhoekiella</taxon>
    </lineage>
</organism>
<dbReference type="PROSITE" id="PS51257">
    <property type="entry name" value="PROKAR_LIPOPROTEIN"/>
    <property type="match status" value="1"/>
</dbReference>
<keyword evidence="3" id="KW-0645">Protease</keyword>
<dbReference type="CDD" id="cd12797">
    <property type="entry name" value="M23_peptidase"/>
    <property type="match status" value="1"/>
</dbReference>
<comment type="subcellular location">
    <subcellularLocation>
        <location evidence="2">Cell envelope</location>
    </subcellularLocation>
</comment>
<dbReference type="Pfam" id="PF01551">
    <property type="entry name" value="Peptidase_M23"/>
    <property type="match status" value="1"/>
</dbReference>
<dbReference type="AlphaFoldDB" id="A0A1M5W981"/>
<keyword evidence="6" id="KW-0862">Zinc</keyword>
<sequence length="413" mass="46755">MKKLSIVLLAMLTLMSCADDESKEKEPVKKEVKKPVNKRFGYVLDDYEVVSDTVQSGDSFGQILFENGIDYGTIQQITDSVKNTFDTRKIVVGKPYTLLKSKDSTNQAQVFIYEQNRIDYVVLDFKDEVVKAAAKKRPVTIKERVAHGVINDNLSSTFDDLGVNILVAYGMADIYAWTIDFFRLQPGDKFKVVYTEKYINDTIPAGFGEIKASWFEHKGKPVYAFAYQADSINGGRRDYYDQDADNLRRAFLKSPLKFGRISSRYNLKRRIAYYGNRIRPHKGTDFAAPVGTPIMATSDGTVIASEYRGGNGNYVKLRHNGTYDTQYLHMSKRAVSRGDYVRQGEVIGYIGMTGNTSGPHVCYRFWKNGKQVDPFSIDLPTSEPLAEELQPAYFEYIAPLRAELDAITFQKST</sequence>
<keyword evidence="7" id="KW-0482">Metalloprotease</keyword>
<dbReference type="InterPro" id="IPR016047">
    <property type="entry name" value="M23ase_b-sheet_dom"/>
</dbReference>
<dbReference type="Gene3D" id="2.70.70.10">
    <property type="entry name" value="Glucose Permease (Domain IIA)"/>
    <property type="match status" value="1"/>
</dbReference>
<proteinExistence type="predicted"/>
<dbReference type="InterPro" id="IPR011055">
    <property type="entry name" value="Dup_hybrid_motif"/>
</dbReference>
<keyword evidence="4" id="KW-0479">Metal-binding</keyword>
<feature type="domain" description="M23ase beta-sheet core" evidence="9">
    <location>
        <begin position="280"/>
        <end position="374"/>
    </location>
</feature>
<keyword evidence="8" id="KW-0732">Signal</keyword>
<evidence type="ECO:0000259" key="9">
    <source>
        <dbReference type="Pfam" id="PF01551"/>
    </source>
</evidence>
<evidence type="ECO:0000256" key="2">
    <source>
        <dbReference type="ARBA" id="ARBA00004196"/>
    </source>
</evidence>
<feature type="domain" description="Csd3-like second N-terminal" evidence="10">
    <location>
        <begin position="143"/>
        <end position="266"/>
    </location>
</feature>
<dbReference type="SUPFAM" id="SSF51261">
    <property type="entry name" value="Duplicated hybrid motif"/>
    <property type="match status" value="1"/>
</dbReference>
<dbReference type="GO" id="GO:0046872">
    <property type="term" value="F:metal ion binding"/>
    <property type="evidence" value="ECO:0007669"/>
    <property type="project" value="UniProtKB-KW"/>
</dbReference>
<dbReference type="PANTHER" id="PTHR21666">
    <property type="entry name" value="PEPTIDASE-RELATED"/>
    <property type="match status" value="1"/>
</dbReference>
<gene>
    <name evidence="11" type="ORF">SAMN04487999_1105</name>
</gene>
<dbReference type="STRING" id="573501.SAMN04487999_1105"/>
<feature type="chain" id="PRO_5012160775" evidence="8">
    <location>
        <begin position="19"/>
        <end position="413"/>
    </location>
</feature>
<dbReference type="InterPro" id="IPR050570">
    <property type="entry name" value="Cell_wall_metabolism_enzyme"/>
</dbReference>
<dbReference type="Gene3D" id="3.10.450.350">
    <property type="match status" value="2"/>
</dbReference>
<evidence type="ECO:0000256" key="8">
    <source>
        <dbReference type="SAM" id="SignalP"/>
    </source>
</evidence>
<protein>
    <submittedName>
        <fullName evidence="11">Murein DD-endopeptidase MepM and murein hydrolase activator NlpD, contain LysM domain</fullName>
    </submittedName>
</protein>
<dbReference type="RefSeq" id="WP_072981148.1">
    <property type="nucleotide sequence ID" value="NZ_CAXPJH010000015.1"/>
</dbReference>
<dbReference type="InterPro" id="IPR045834">
    <property type="entry name" value="Csd3_N2"/>
</dbReference>
<comment type="cofactor">
    <cofactor evidence="1">
        <name>Zn(2+)</name>
        <dbReference type="ChEBI" id="CHEBI:29105"/>
    </cofactor>
</comment>
<dbReference type="Pfam" id="PF19425">
    <property type="entry name" value="Csd3_N2"/>
    <property type="match status" value="1"/>
</dbReference>
<feature type="signal peptide" evidence="8">
    <location>
        <begin position="1"/>
        <end position="18"/>
    </location>
</feature>
<name>A0A1M5W981_9FLAO</name>
<evidence type="ECO:0000313" key="12">
    <source>
        <dbReference type="Proteomes" id="UP000184240"/>
    </source>
</evidence>
<keyword evidence="5 11" id="KW-0378">Hydrolase</keyword>
<accession>A0A1M5W981</accession>
<evidence type="ECO:0000259" key="10">
    <source>
        <dbReference type="Pfam" id="PF19425"/>
    </source>
</evidence>
<dbReference type="Proteomes" id="UP000184240">
    <property type="component" value="Unassembled WGS sequence"/>
</dbReference>
<evidence type="ECO:0000256" key="4">
    <source>
        <dbReference type="ARBA" id="ARBA00022723"/>
    </source>
</evidence>
<dbReference type="EMBL" id="FQXT01000002">
    <property type="protein sequence ID" value="SHH84027.1"/>
    <property type="molecule type" value="Genomic_DNA"/>
</dbReference>
<reference evidence="12" key="1">
    <citation type="submission" date="2016-11" db="EMBL/GenBank/DDBJ databases">
        <authorList>
            <person name="Varghese N."/>
            <person name="Submissions S."/>
        </authorList>
    </citation>
    <scope>NUCLEOTIDE SEQUENCE [LARGE SCALE GENOMIC DNA]</scope>
    <source>
        <strain evidence="12">DSM 19859</strain>
    </source>
</reference>
<dbReference type="GO" id="GO:0030313">
    <property type="term" value="C:cell envelope"/>
    <property type="evidence" value="ECO:0007669"/>
    <property type="project" value="UniProtKB-SubCell"/>
</dbReference>